<dbReference type="InterPro" id="IPR003960">
    <property type="entry name" value="ATPase_AAA_CS"/>
</dbReference>
<dbReference type="InterPro" id="IPR027417">
    <property type="entry name" value="P-loop_NTPase"/>
</dbReference>
<gene>
    <name evidence="7" type="primary">mpa</name>
    <name evidence="4" type="synonym">arc</name>
    <name evidence="7" type="ORF">BN13_30026</name>
</gene>
<organism evidence="7 8">
    <name type="scientific">Nostocoides jenkinsii Ben 74</name>
    <dbReference type="NCBI Taxonomy" id="1193518"/>
    <lineage>
        <taxon>Bacteria</taxon>
        <taxon>Bacillati</taxon>
        <taxon>Actinomycetota</taxon>
        <taxon>Actinomycetes</taxon>
        <taxon>Micrococcales</taxon>
        <taxon>Intrasporangiaceae</taxon>
        <taxon>Nostocoides</taxon>
    </lineage>
</organism>
<dbReference type="Proteomes" id="UP000035720">
    <property type="component" value="Unassembled WGS sequence"/>
</dbReference>
<dbReference type="GO" id="GO:0019941">
    <property type="term" value="P:modification-dependent protein catabolic process"/>
    <property type="evidence" value="ECO:0007669"/>
    <property type="project" value="InterPro"/>
</dbReference>
<dbReference type="PANTHER" id="PTHR23077">
    <property type="entry name" value="AAA-FAMILY ATPASE"/>
    <property type="match status" value="1"/>
</dbReference>
<comment type="similarity">
    <text evidence="4 5">Belongs to the AAA ATPase family.</text>
</comment>
<dbReference type="AlphaFoldDB" id="A0A077M8Y7"/>
<dbReference type="GO" id="GO:0000502">
    <property type="term" value="C:proteasome complex"/>
    <property type="evidence" value="ECO:0007669"/>
    <property type="project" value="UniProtKB-KW"/>
</dbReference>
<evidence type="ECO:0000256" key="2">
    <source>
        <dbReference type="ARBA" id="ARBA00022840"/>
    </source>
</evidence>
<dbReference type="GO" id="GO:0005524">
    <property type="term" value="F:ATP binding"/>
    <property type="evidence" value="ECO:0007669"/>
    <property type="project" value="UniProtKB-UniRule"/>
</dbReference>
<dbReference type="Gene3D" id="1.10.8.60">
    <property type="match status" value="1"/>
</dbReference>
<keyword evidence="3 4" id="KW-0175">Coiled coil</keyword>
<dbReference type="SMART" id="SM00382">
    <property type="entry name" value="AAA"/>
    <property type="match status" value="1"/>
</dbReference>
<dbReference type="Pfam" id="PF17758">
    <property type="entry name" value="Prot_ATP_ID_OB_N"/>
    <property type="match status" value="1"/>
</dbReference>
<dbReference type="PROSITE" id="PS00674">
    <property type="entry name" value="AAA"/>
    <property type="match status" value="1"/>
</dbReference>
<keyword evidence="7" id="KW-0647">Proteasome</keyword>
<dbReference type="FunFam" id="3.40.50.300:FF:001025">
    <property type="entry name" value="ATPase family, AAA domain-containing 2B"/>
    <property type="match status" value="1"/>
</dbReference>
<dbReference type="GO" id="GO:0010498">
    <property type="term" value="P:proteasomal protein catabolic process"/>
    <property type="evidence" value="ECO:0007669"/>
    <property type="project" value="InterPro"/>
</dbReference>
<name>A0A077M8Y7_9MICO</name>
<feature type="binding site" evidence="4">
    <location>
        <begin position="231"/>
        <end position="236"/>
    </location>
    <ligand>
        <name>ATP</name>
        <dbReference type="ChEBI" id="CHEBI:30616"/>
    </ligand>
</feature>
<comment type="subunit">
    <text evidence="4">Homohexamer. Assembles into a hexameric ring structure.</text>
</comment>
<feature type="domain" description="AAA+ ATPase" evidence="6">
    <location>
        <begin position="220"/>
        <end position="374"/>
    </location>
</feature>
<dbReference type="InterPro" id="IPR022482">
    <property type="entry name" value="Proteasome_ATPase"/>
</dbReference>
<accession>A0A077M8Y7</accession>
<evidence type="ECO:0000256" key="3">
    <source>
        <dbReference type="ARBA" id="ARBA00023054"/>
    </source>
</evidence>
<comment type="caution">
    <text evidence="7">The sequence shown here is derived from an EMBL/GenBank/DDBJ whole genome shotgun (WGS) entry which is preliminary data.</text>
</comment>
<evidence type="ECO:0000259" key="6">
    <source>
        <dbReference type="SMART" id="SM00382"/>
    </source>
</evidence>
<keyword evidence="8" id="KW-1185">Reference proteome</keyword>
<dbReference type="GO" id="GO:0016887">
    <property type="term" value="F:ATP hydrolysis activity"/>
    <property type="evidence" value="ECO:0007669"/>
    <property type="project" value="UniProtKB-UniRule"/>
</dbReference>
<dbReference type="EMBL" id="CAJC01000139">
    <property type="protein sequence ID" value="CCI53074.1"/>
    <property type="molecule type" value="Genomic_DNA"/>
</dbReference>
<evidence type="ECO:0000256" key="4">
    <source>
        <dbReference type="HAMAP-Rule" id="MF_02112"/>
    </source>
</evidence>
<dbReference type="InterPro" id="IPR032501">
    <property type="entry name" value="Prot_ATP_ID_OB_2nd"/>
</dbReference>
<protein>
    <recommendedName>
        <fullName evidence="4">AAA ATPase forming ring-shaped complexes</fullName>
        <shortName evidence="4">ARC</shortName>
    </recommendedName>
</protein>
<sequence length="543" mass="59845">MADELSVEERRLRSQLATMSAQNDRLVRTLKDAREQLVTLKAEVDRLAGPPAAYGIVLENHGNGTADILTGGRKMHVAVSPAVAPETLEVGRDVRLNEALNVVEAGRFERVGEVVLVKELIEPDRVLVVAHADEERVCRLAGSIPPGSVRVGDALLLEARSGFVFERIEKAEVADLVLEEVPDISYEDIGGLRGQIEAIRDSVELPYLHPDLFTEHQLKPPKGVLLYGPPGCGKTMIAKAVAASLARKVAEKEGKELTKSYFLNIKGPELLNKYVGETERHIRLIFHRAREKSSEGTPVVVFFDEMDSLFRTRGSGVSSDVETTIVPQLLAEIDGVEGLENVIVIGATNREDMIDPAILRPGRLDVKIKIERPDAESARDIFRKYLTADLPLHADDLAENGGSPEATVEAMIEAAVTRMYSEQEENRFLEVTYAGGDKEILYFKDFNSGAMIQNVVDRAKKTAIKDFLVTGQRGIRVDHVLASCVDEFKENEDLPNTTNPDDWARISGKKGERIIYVRTLVSTKSGTEPGRTIDTVSNTGQYL</sequence>
<evidence type="ECO:0000313" key="8">
    <source>
        <dbReference type="Proteomes" id="UP000035720"/>
    </source>
</evidence>
<evidence type="ECO:0000313" key="7">
    <source>
        <dbReference type="EMBL" id="CCI53074.1"/>
    </source>
</evidence>
<reference evidence="7 8" key="1">
    <citation type="journal article" date="2013" name="ISME J.">
        <title>A metabolic model for members of the genus Tetrasphaera involved in enhanced biological phosphorus removal.</title>
        <authorList>
            <person name="Kristiansen R."/>
            <person name="Nguyen H.T.T."/>
            <person name="Saunders A.M."/>
            <person name="Nielsen J.L."/>
            <person name="Wimmer R."/>
            <person name="Le V.Q."/>
            <person name="McIlroy S.J."/>
            <person name="Petrovski S."/>
            <person name="Seviour R.J."/>
            <person name="Calteau A."/>
            <person name="Nielsen K.L."/>
            <person name="Nielsen P.H."/>
        </authorList>
    </citation>
    <scope>NUCLEOTIDE SEQUENCE [LARGE SCALE GENOMIC DNA]</scope>
    <source>
        <strain evidence="7 8">Ben 74</strain>
    </source>
</reference>
<feature type="coiled-coil region" evidence="4">
    <location>
        <begin position="16"/>
        <end position="43"/>
    </location>
</feature>
<proteinExistence type="inferred from homology"/>
<dbReference type="Pfam" id="PF00004">
    <property type="entry name" value="AAA"/>
    <property type="match status" value="1"/>
</dbReference>
<keyword evidence="1 4" id="KW-0547">Nucleotide-binding</keyword>
<dbReference type="OrthoDB" id="9809379at2"/>
<dbReference type="STRING" id="1193518.BN13_30026"/>
<dbReference type="InterPro" id="IPR012340">
    <property type="entry name" value="NA-bd_OB-fold"/>
</dbReference>
<dbReference type="Pfam" id="PF16450">
    <property type="entry name" value="Prot_ATP_ID_OB_C"/>
    <property type="match status" value="1"/>
</dbReference>
<dbReference type="NCBIfam" id="TIGR03689">
    <property type="entry name" value="pup_AAA"/>
    <property type="match status" value="1"/>
</dbReference>
<dbReference type="PANTHER" id="PTHR23077:SF144">
    <property type="entry name" value="PROTEASOME-ASSOCIATED ATPASE"/>
    <property type="match status" value="1"/>
</dbReference>
<dbReference type="InterPro" id="IPR003959">
    <property type="entry name" value="ATPase_AAA_core"/>
</dbReference>
<evidence type="ECO:0000256" key="1">
    <source>
        <dbReference type="ARBA" id="ARBA00022741"/>
    </source>
</evidence>
<dbReference type="RefSeq" id="WP_048543605.1">
    <property type="nucleotide sequence ID" value="NZ_HF571038.1"/>
</dbReference>
<evidence type="ECO:0000256" key="5">
    <source>
        <dbReference type="RuleBase" id="RU003651"/>
    </source>
</evidence>
<dbReference type="Gene3D" id="3.40.50.300">
    <property type="entry name" value="P-loop containing nucleotide triphosphate hydrolases"/>
    <property type="match status" value="1"/>
</dbReference>
<dbReference type="InterPro" id="IPR041626">
    <property type="entry name" value="Prot_ATP_ID_OB_N"/>
</dbReference>
<dbReference type="SUPFAM" id="SSF52540">
    <property type="entry name" value="P-loop containing nucleoside triphosphate hydrolases"/>
    <property type="match status" value="1"/>
</dbReference>
<keyword evidence="2 4" id="KW-0067">ATP-binding</keyword>
<dbReference type="HAMAP" id="MF_02112">
    <property type="entry name" value="ARC_ATPase"/>
    <property type="match status" value="1"/>
</dbReference>
<dbReference type="InterPro" id="IPR003593">
    <property type="entry name" value="AAA+_ATPase"/>
</dbReference>
<dbReference type="Gene3D" id="2.40.50.140">
    <property type="entry name" value="Nucleic acid-binding proteins"/>
    <property type="match status" value="2"/>
</dbReference>
<dbReference type="InterPro" id="IPR050168">
    <property type="entry name" value="AAA_ATPase_domain"/>
</dbReference>
<dbReference type="Gene3D" id="1.20.5.170">
    <property type="match status" value="1"/>
</dbReference>